<proteinExistence type="predicted"/>
<evidence type="ECO:0000313" key="1">
    <source>
        <dbReference type="EMBL" id="JAS19627.1"/>
    </source>
</evidence>
<sequence length="750" mass="89741">MQYKLELNLKHMAAVSFATSLWEMKLMKDENYQLCISNFSPFSIDECNLYDVIETLLEDSETIVSTLPLERQYKLYDAIKEIGLQIQKWLDYIERHKGWIFCNKCNAGKFKMFWTPYGTIDEVRIYQSHCVYNATFDMVGIHNNACDSLLKECRMRSEGPFWDVVFWKYYRNNDWGNIKLLYQSTLFSSFWKHDYSIDENMLLLVVFEGLSIAVPYLWEKLSEEQRDKVIVDCAYLCLVRYNNYINVNYYESKKFFEIYLFLQHQMTLNDKKTLFEGITRGSNIKYVILAMFLLQWPWQDLLTTVFVDMLQYLESDCENVVVFLIMLLQKIYTDDLFSRVERKYFDMFEAICNDMPGSLKHQVVIIGNTNLLSSIRISCPYYYDIIKIIFFDLEIKHLKQICPEISKLYAKMLNPLISLEGFKLIDQLITTFDLEEEKKSFYLDAVTLEECIQKQQYDIVSKILAWFCNTKEEKEYQKSKINHTRICHKYLIKNQHESLNEFLVWRFDKNDVRQKYRDLFKNEMFSMKWFYAVCNNLERRDYLDKSYEPKFDFHPCINQAETIKIIEYFKNVDLIFRINIHSYSKIIDDISSLCSFSEIELRQFKQVIVYRIVRSMCEKFVRFYSMDGAEKFVRWAFTDGEEMESFIKEFITSYDGVLFCSQVIKNCYMSRVMSCRNVITNKAYVPSSWELADLIKNFIDFWIRPLDDFDEFQRNLSSFMVDLVDASEIASYKLFMDLLKDARPTLVTSA</sequence>
<dbReference type="EMBL" id="GEDC01012364">
    <property type="protein sequence ID" value="JAS24934.1"/>
    <property type="molecule type" value="Transcribed_RNA"/>
</dbReference>
<dbReference type="EMBL" id="GEDC01017671">
    <property type="protein sequence ID" value="JAS19627.1"/>
    <property type="molecule type" value="Transcribed_RNA"/>
</dbReference>
<accession>A0A1B6D1R7</accession>
<evidence type="ECO:0000313" key="2">
    <source>
        <dbReference type="EMBL" id="JAS24934.1"/>
    </source>
</evidence>
<name>A0A1B6D1R7_9HEMI</name>
<organism evidence="1">
    <name type="scientific">Clastoptera arizonana</name>
    <name type="common">Arizona spittle bug</name>
    <dbReference type="NCBI Taxonomy" id="38151"/>
    <lineage>
        <taxon>Eukaryota</taxon>
        <taxon>Metazoa</taxon>
        <taxon>Ecdysozoa</taxon>
        <taxon>Arthropoda</taxon>
        <taxon>Hexapoda</taxon>
        <taxon>Insecta</taxon>
        <taxon>Pterygota</taxon>
        <taxon>Neoptera</taxon>
        <taxon>Paraneoptera</taxon>
        <taxon>Hemiptera</taxon>
        <taxon>Auchenorrhyncha</taxon>
        <taxon>Cercopoidea</taxon>
        <taxon>Clastopteridae</taxon>
        <taxon>Clastoptera</taxon>
    </lineage>
</organism>
<dbReference type="AlphaFoldDB" id="A0A1B6D1R7"/>
<reference evidence="1" key="1">
    <citation type="submission" date="2015-12" db="EMBL/GenBank/DDBJ databases">
        <title>De novo transcriptome assembly of four potential Pierce s Disease insect vectors from Arizona vineyards.</title>
        <authorList>
            <person name="Tassone E.E."/>
        </authorList>
    </citation>
    <scope>NUCLEOTIDE SEQUENCE</scope>
</reference>
<protein>
    <submittedName>
        <fullName evidence="1">Uncharacterized protein</fullName>
    </submittedName>
</protein>
<gene>
    <name evidence="2" type="ORF">g.43582</name>
    <name evidence="1" type="ORF">g.43591</name>
</gene>